<keyword evidence="2" id="KW-1185">Reference proteome</keyword>
<reference evidence="1 2" key="1">
    <citation type="submission" date="2023-12" db="EMBL/GenBank/DDBJ databases">
        <title>Whole-genome sequencing of halo(alkali)philic microorganisms from hypersaline lakes.</title>
        <authorList>
            <person name="Sorokin D.Y."/>
            <person name="Merkel A.Y."/>
            <person name="Messina E."/>
            <person name="Yakimov M."/>
        </authorList>
    </citation>
    <scope>NUCLEOTIDE SEQUENCE [LARGE SCALE GENOMIC DNA]</scope>
    <source>
        <strain evidence="1 2">AB-CW1</strain>
    </source>
</reference>
<dbReference type="AlphaFoldDB" id="A0AAP6JGX5"/>
<dbReference type="EMBL" id="JAYGII010000068">
    <property type="protein sequence ID" value="MEA5446853.1"/>
    <property type="molecule type" value="Genomic_DNA"/>
</dbReference>
<accession>A0AAP6JGX5</accession>
<protein>
    <submittedName>
        <fullName evidence="1">Uncharacterized protein</fullName>
    </submittedName>
</protein>
<dbReference type="RefSeq" id="WP_346053436.1">
    <property type="nucleotide sequence ID" value="NZ_JAYGII010000068.1"/>
</dbReference>
<sequence>MDDDSADNGCPSEDKVWGLKFSEIYTEEDEFKVYGCFASIHDLKATALAISATITDTSWMYRLDHSVRMQFKNTAERTISSLLQLVEGVDKDERLSGEFGELVVSFGSSRVLSFLFGHTTIPISEIWKSRSRQNDSFDFHTVCDADKINFGEAKFESRANPYRVAAQQASRFLKEDKHRHDRVYLRDLISAQAIANLDSDDFGVVVAFSIRRGNPERVLANAMTRSIEAFRSQSVSMVYVLGVRH</sequence>
<organism evidence="1 2">
    <name type="scientific">Natronospira elongata</name>
    <dbReference type="NCBI Taxonomy" id="3110268"/>
    <lineage>
        <taxon>Bacteria</taxon>
        <taxon>Pseudomonadati</taxon>
        <taxon>Pseudomonadota</taxon>
        <taxon>Gammaproteobacteria</taxon>
        <taxon>Natronospirales</taxon>
        <taxon>Natronospiraceae</taxon>
        <taxon>Natronospira</taxon>
    </lineage>
</organism>
<name>A0AAP6JGX5_9GAMM</name>
<evidence type="ECO:0000313" key="2">
    <source>
        <dbReference type="Proteomes" id="UP001302316"/>
    </source>
</evidence>
<dbReference type="Proteomes" id="UP001302316">
    <property type="component" value="Unassembled WGS sequence"/>
</dbReference>
<gene>
    <name evidence="1" type="ORF">VCB98_13580</name>
</gene>
<evidence type="ECO:0000313" key="1">
    <source>
        <dbReference type="EMBL" id="MEA5446853.1"/>
    </source>
</evidence>
<comment type="caution">
    <text evidence="1">The sequence shown here is derived from an EMBL/GenBank/DDBJ whole genome shotgun (WGS) entry which is preliminary data.</text>
</comment>
<proteinExistence type="predicted"/>